<name>A0AA39F7W6_9HYME</name>
<dbReference type="GO" id="GO:0030490">
    <property type="term" value="P:maturation of SSU-rRNA"/>
    <property type="evidence" value="ECO:0007669"/>
    <property type="project" value="TreeGrafter"/>
</dbReference>
<reference evidence="8" key="1">
    <citation type="journal article" date="2023" name="bioRxiv">
        <title>Scaffold-level genome assemblies of two parasitoid biocontrol wasps reveal the parthenogenesis mechanism and an associated novel virus.</title>
        <authorList>
            <person name="Inwood S."/>
            <person name="Skelly J."/>
            <person name="Guhlin J."/>
            <person name="Harrop T."/>
            <person name="Goldson S."/>
            <person name="Dearden P."/>
        </authorList>
    </citation>
    <scope>NUCLEOTIDE SEQUENCE</scope>
    <source>
        <strain evidence="8">Irish</strain>
        <tissue evidence="8">Whole body</tissue>
    </source>
</reference>
<organism evidence="8 9">
    <name type="scientific">Microctonus aethiopoides</name>
    <dbReference type="NCBI Taxonomy" id="144406"/>
    <lineage>
        <taxon>Eukaryota</taxon>
        <taxon>Metazoa</taxon>
        <taxon>Ecdysozoa</taxon>
        <taxon>Arthropoda</taxon>
        <taxon>Hexapoda</taxon>
        <taxon>Insecta</taxon>
        <taxon>Pterygota</taxon>
        <taxon>Neoptera</taxon>
        <taxon>Endopterygota</taxon>
        <taxon>Hymenoptera</taxon>
        <taxon>Apocrita</taxon>
        <taxon>Ichneumonoidea</taxon>
        <taxon>Braconidae</taxon>
        <taxon>Euphorinae</taxon>
        <taxon>Microctonus</taxon>
    </lineage>
</organism>
<dbReference type="GO" id="GO:0030692">
    <property type="term" value="C:Noc4p-Nop14p complex"/>
    <property type="evidence" value="ECO:0007669"/>
    <property type="project" value="TreeGrafter"/>
</dbReference>
<evidence type="ECO:0000256" key="6">
    <source>
        <dbReference type="ARBA" id="ARBA00024695"/>
    </source>
</evidence>
<accession>A0AA39F7W6</accession>
<evidence type="ECO:0000256" key="3">
    <source>
        <dbReference type="ARBA" id="ARBA00022517"/>
    </source>
</evidence>
<comment type="similarity">
    <text evidence="2">Belongs to the NOP14 family.</text>
</comment>
<evidence type="ECO:0008006" key="10">
    <source>
        <dbReference type="Google" id="ProtNLM"/>
    </source>
</evidence>
<keyword evidence="5" id="KW-0539">Nucleus</keyword>
<evidence type="ECO:0000256" key="2">
    <source>
        <dbReference type="ARBA" id="ARBA00007466"/>
    </source>
</evidence>
<dbReference type="Pfam" id="PF04147">
    <property type="entry name" value="Nop14"/>
    <property type="match status" value="1"/>
</dbReference>
<dbReference type="GO" id="GO:0032040">
    <property type="term" value="C:small-subunit processome"/>
    <property type="evidence" value="ECO:0007669"/>
    <property type="project" value="InterPro"/>
</dbReference>
<feature type="compositionally biased region" description="Basic and acidic residues" evidence="7">
    <location>
        <begin position="34"/>
        <end position="52"/>
    </location>
</feature>
<protein>
    <recommendedName>
        <fullName evidence="10">Nucleolar protein 14</fullName>
    </recommendedName>
</protein>
<evidence type="ECO:0000313" key="8">
    <source>
        <dbReference type="EMBL" id="KAK0164595.1"/>
    </source>
</evidence>
<evidence type="ECO:0000313" key="9">
    <source>
        <dbReference type="Proteomes" id="UP001168990"/>
    </source>
</evidence>
<feature type="compositionally biased region" description="Acidic residues" evidence="7">
    <location>
        <begin position="369"/>
        <end position="390"/>
    </location>
</feature>
<dbReference type="Proteomes" id="UP001168990">
    <property type="component" value="Unassembled WGS sequence"/>
</dbReference>
<dbReference type="PANTHER" id="PTHR23183:SF0">
    <property type="entry name" value="NUCLEOLAR PROTEIN 14"/>
    <property type="match status" value="1"/>
</dbReference>
<evidence type="ECO:0000256" key="5">
    <source>
        <dbReference type="ARBA" id="ARBA00023242"/>
    </source>
</evidence>
<reference evidence="8" key="2">
    <citation type="submission" date="2023-03" db="EMBL/GenBank/DDBJ databases">
        <authorList>
            <person name="Inwood S.N."/>
            <person name="Skelly J.G."/>
            <person name="Guhlin J."/>
            <person name="Harrop T.W.R."/>
            <person name="Goldson S.G."/>
            <person name="Dearden P.K."/>
        </authorList>
    </citation>
    <scope>NUCLEOTIDE SEQUENCE</scope>
    <source>
        <strain evidence="8">Irish</strain>
        <tissue evidence="8">Whole body</tissue>
    </source>
</reference>
<proteinExistence type="inferred from homology"/>
<feature type="compositionally biased region" description="Basic and acidic residues" evidence="7">
    <location>
        <begin position="296"/>
        <end position="306"/>
    </location>
</feature>
<dbReference type="InterPro" id="IPR007276">
    <property type="entry name" value="Nop14"/>
</dbReference>
<feature type="region of interest" description="Disordered" evidence="7">
    <location>
        <begin position="1"/>
        <end position="58"/>
    </location>
</feature>
<comment type="caution">
    <text evidence="8">The sequence shown here is derived from an EMBL/GenBank/DDBJ whole genome shotgun (WGS) entry which is preliminary data.</text>
</comment>
<evidence type="ECO:0000256" key="1">
    <source>
        <dbReference type="ARBA" id="ARBA00004604"/>
    </source>
</evidence>
<dbReference type="PANTHER" id="PTHR23183">
    <property type="entry name" value="NOP14"/>
    <property type="match status" value="1"/>
</dbReference>
<evidence type="ECO:0000256" key="4">
    <source>
        <dbReference type="ARBA" id="ARBA00022552"/>
    </source>
</evidence>
<keyword evidence="9" id="KW-1185">Reference proteome</keyword>
<feature type="compositionally biased region" description="Polar residues" evidence="7">
    <location>
        <begin position="333"/>
        <end position="342"/>
    </location>
</feature>
<feature type="region of interest" description="Disordered" evidence="7">
    <location>
        <begin position="281"/>
        <end position="449"/>
    </location>
</feature>
<sequence>MAKTKNKKKNLADSASLKKNRESKKKSTNPFEVHINKDKQKILGRKSKDDRGLPGVARSKAINKRKRTLLHEFTQKNKDNVFMDKRIGECNVTMSQEEKAMARYAAEKIKAHRKKNIFSLNDEEILTHRGQTLEEIEKFDDPKSEDEFSDDDNYKDGQLGKKFVSDAHFGGGLLSKSNEQSSGKQLIQDLIAESKKRKAEQQNIRDQTIELTKKLDSEWRDLAPLMASTIPKIDKSIEKPKADDYDIAVRQLQFERCGKPSDRLKSEEDIMKEEKEKLEALELDRLTRMKGFTNDSDERSKHKSADDLDDGFVVEKIDEEPLAYDENGMVMESGNNSEPTDSINKDDNSIDENDSDKLNNINDDKSESENEEDSEAEESGEDDGEEDDLDDLKVSEASSDEEEQEQILNDKNSINSPTAVEQPNESTRLSMSDKESNDNAMNNESRIKDIREDLQKRKEIMEKARQELPYTFSAPTNFDELETLLMDKNAEYQSIILERIIKCNHWSLNETNRDSMCKLFDYLLQYIVKCCTGVTEEEDIIKCFLIIDRLCPHLYDLGQVNASNTATCVQNLLKEKHENFKKNPKKYPGLDTLILFKIVSLLFPTSDFRHPVVTPCLVFMSQILLRCRVKTKTDISRGLFIVTLMLEYTVLSKRFLPSSINFLRGIIYLATIKPLPSLPKIVPPFKRVGNFSNLLILEESQKSLNIELVGAHMKAHDLSSNDIDENFKVRVVLTAINLLDEFKCQLEELEAVYSIFEPILKLLKMNSWKNYPKNVRNHVKQIRNNLEILSEKKLEYLIPEKKKPKALRLYEPRIEKVYDGKRFKPMSKQKQEREKLMAKIKKETKGAIREVRRDTAFLAKVQIKQQIRNDEERKRKVKEIYGDAAMQQGELNKIKRKK</sequence>
<gene>
    <name evidence="8" type="ORF">PV328_003206</name>
</gene>
<feature type="compositionally biased region" description="Polar residues" evidence="7">
    <location>
        <begin position="407"/>
        <end position="430"/>
    </location>
</feature>
<comment type="subcellular location">
    <subcellularLocation>
        <location evidence="1">Nucleus</location>
        <location evidence="1">Nucleolus</location>
    </subcellularLocation>
</comment>
<evidence type="ECO:0000256" key="7">
    <source>
        <dbReference type="SAM" id="MobiDB-lite"/>
    </source>
</evidence>
<feature type="compositionally biased region" description="Acidic residues" evidence="7">
    <location>
        <begin position="307"/>
        <end position="323"/>
    </location>
</feature>
<comment type="function">
    <text evidence="6">Involved in nucleolar processing of pre-18S ribosomal RNA. Has a role in the nuclear export of 40S pre-ribosomal subunit to the cytoplasm.</text>
</comment>
<keyword evidence="3" id="KW-0690">Ribosome biogenesis</keyword>
<dbReference type="EMBL" id="JAQQBS010001422">
    <property type="protein sequence ID" value="KAK0164595.1"/>
    <property type="molecule type" value="Genomic_DNA"/>
</dbReference>
<dbReference type="AlphaFoldDB" id="A0AA39F7W6"/>
<keyword evidence="4" id="KW-0698">rRNA processing</keyword>